<organism evidence="1">
    <name type="scientific">bioreactor metagenome</name>
    <dbReference type="NCBI Taxonomy" id="1076179"/>
    <lineage>
        <taxon>unclassified sequences</taxon>
        <taxon>metagenomes</taxon>
        <taxon>ecological metagenomes</taxon>
    </lineage>
</organism>
<reference evidence="1" key="1">
    <citation type="submission" date="2019-08" db="EMBL/GenBank/DDBJ databases">
        <authorList>
            <person name="Kucharzyk K."/>
            <person name="Murdoch R.W."/>
            <person name="Higgins S."/>
            <person name="Loffler F."/>
        </authorList>
    </citation>
    <scope>NUCLEOTIDE SEQUENCE</scope>
</reference>
<gene>
    <name evidence="1" type="ORF">SDC9_79317</name>
</gene>
<proteinExistence type="predicted"/>
<accession>A0A644YWA5</accession>
<dbReference type="EMBL" id="VSSQ01006455">
    <property type="protein sequence ID" value="MPM32752.1"/>
    <property type="molecule type" value="Genomic_DNA"/>
</dbReference>
<evidence type="ECO:0000313" key="1">
    <source>
        <dbReference type="EMBL" id="MPM32752.1"/>
    </source>
</evidence>
<comment type="caution">
    <text evidence="1">The sequence shown here is derived from an EMBL/GenBank/DDBJ whole genome shotgun (WGS) entry which is preliminary data.</text>
</comment>
<dbReference type="AlphaFoldDB" id="A0A644YWA5"/>
<sequence length="77" mass="8805">MIGKFSGNISRIPLYKQVNIIVGAPHTKITYHSPDEIQLLTRLLKRNQIGVSFREPVQTFVHLPCLILFQVHHTDEG</sequence>
<name>A0A644YWA5_9ZZZZ</name>
<protein>
    <submittedName>
        <fullName evidence="1">Uncharacterized protein</fullName>
    </submittedName>
</protein>